<evidence type="ECO:0000256" key="1">
    <source>
        <dbReference type="ARBA" id="ARBA00001339"/>
    </source>
</evidence>
<dbReference type="Pfam" id="PF00692">
    <property type="entry name" value="dUTPase"/>
    <property type="match status" value="1"/>
</dbReference>
<evidence type="ECO:0000256" key="9">
    <source>
        <dbReference type="ARBA" id="ARBA00042135"/>
    </source>
</evidence>
<dbReference type="SUPFAM" id="SSF51283">
    <property type="entry name" value="dUTPase-like"/>
    <property type="match status" value="1"/>
</dbReference>
<evidence type="ECO:0000256" key="3">
    <source>
        <dbReference type="ARBA" id="ARBA00022670"/>
    </source>
</evidence>
<dbReference type="Gene3D" id="2.70.40.10">
    <property type="match status" value="1"/>
</dbReference>
<evidence type="ECO:0000256" key="7">
    <source>
        <dbReference type="ARBA" id="ARBA00038141"/>
    </source>
</evidence>
<comment type="similarity">
    <text evidence="7">Belongs to the peptidase A2 family. HERV class-II K(HML-2) subfamily.</text>
</comment>
<dbReference type="InterPro" id="IPR018061">
    <property type="entry name" value="Retropepsins"/>
</dbReference>
<evidence type="ECO:0000256" key="10">
    <source>
        <dbReference type="ARBA" id="ARBA00043244"/>
    </source>
</evidence>
<dbReference type="GO" id="GO:0075523">
    <property type="term" value="P:viral translational frameshifting"/>
    <property type="evidence" value="ECO:0007669"/>
    <property type="project" value="UniProtKB-KW"/>
</dbReference>
<evidence type="ECO:0000259" key="11">
    <source>
        <dbReference type="PROSITE" id="PS50175"/>
    </source>
</evidence>
<reference evidence="13" key="1">
    <citation type="submission" date="2025-08" db="UniProtKB">
        <authorList>
            <consortium name="RefSeq"/>
        </authorList>
    </citation>
    <scope>IDENTIFICATION</scope>
</reference>
<dbReference type="SUPFAM" id="SSF50630">
    <property type="entry name" value="Acid proteases"/>
    <property type="match status" value="1"/>
</dbReference>
<feature type="domain" description="Peptidase A2" evidence="11">
    <location>
        <begin position="89"/>
        <end position="164"/>
    </location>
</feature>
<evidence type="ECO:0000313" key="13">
    <source>
        <dbReference type="RefSeq" id="XP_021021697.1"/>
    </source>
</evidence>
<name>A0A6P5Q4W6_MUSCR</name>
<dbReference type="Proteomes" id="UP000515126">
    <property type="component" value="Chromosome 7"/>
</dbReference>
<organism evidence="12 13">
    <name type="scientific">Mus caroli</name>
    <name type="common">Ryukyu mouse</name>
    <name type="synonym">Ricefield mouse</name>
    <dbReference type="NCBI Taxonomy" id="10089"/>
    <lineage>
        <taxon>Eukaryota</taxon>
        <taxon>Metazoa</taxon>
        <taxon>Chordata</taxon>
        <taxon>Craniata</taxon>
        <taxon>Vertebrata</taxon>
        <taxon>Euteleostomi</taxon>
        <taxon>Mammalia</taxon>
        <taxon>Eutheria</taxon>
        <taxon>Euarchontoglires</taxon>
        <taxon>Glires</taxon>
        <taxon>Rodentia</taxon>
        <taxon>Myomorpha</taxon>
        <taxon>Muroidea</taxon>
        <taxon>Muridae</taxon>
        <taxon>Murinae</taxon>
        <taxon>Mus</taxon>
        <taxon>Mus</taxon>
    </lineage>
</organism>
<dbReference type="GO" id="GO:0004190">
    <property type="term" value="F:aspartic-type endopeptidase activity"/>
    <property type="evidence" value="ECO:0007669"/>
    <property type="project" value="UniProtKB-KW"/>
</dbReference>
<protein>
    <recommendedName>
        <fullName evidence="2">human endogenous retrovirus K endopeptidase</fullName>
        <ecNumber evidence="2">3.4.23.50</ecNumber>
    </recommendedName>
    <alternativeName>
        <fullName evidence="10">Protease</fullName>
    </alternativeName>
    <alternativeName>
        <fullName evidence="9">Proteinase</fullName>
    </alternativeName>
</protein>
<evidence type="ECO:0000256" key="8">
    <source>
        <dbReference type="ARBA" id="ARBA00038675"/>
    </source>
</evidence>
<evidence type="ECO:0000256" key="5">
    <source>
        <dbReference type="ARBA" id="ARBA00022758"/>
    </source>
</evidence>
<dbReference type="PANTHER" id="PTHR19422:SF123">
    <property type="entry name" value="RT1 CLASS I, LOCUS CE15"/>
    <property type="match status" value="1"/>
</dbReference>
<dbReference type="InterPro" id="IPR051592">
    <property type="entry name" value="HERV-K_Pro_peptidase_A2"/>
</dbReference>
<proteinExistence type="inferred from homology"/>
<dbReference type="EC" id="3.4.23.50" evidence="2"/>
<keyword evidence="5" id="KW-0688">Ribosomal frameshifting</keyword>
<dbReference type="InterPro" id="IPR000467">
    <property type="entry name" value="G_patch_dom"/>
</dbReference>
<evidence type="ECO:0000256" key="2">
    <source>
        <dbReference type="ARBA" id="ARBA00013083"/>
    </source>
</evidence>
<dbReference type="RefSeq" id="XP_021021697.1">
    <property type="nucleotide sequence ID" value="XM_021166038.1"/>
</dbReference>
<gene>
    <name evidence="13" type="primary">LOC110297285</name>
</gene>
<dbReference type="GeneID" id="110297285"/>
<keyword evidence="4" id="KW-0064">Aspartyl protease</keyword>
<dbReference type="PROSITE" id="PS50175">
    <property type="entry name" value="ASP_PROT_RETROV"/>
    <property type="match status" value="1"/>
</dbReference>
<keyword evidence="3" id="KW-0645">Protease</keyword>
<evidence type="ECO:0000256" key="6">
    <source>
        <dbReference type="ARBA" id="ARBA00022801"/>
    </source>
</evidence>
<dbReference type="GO" id="GO:0006508">
    <property type="term" value="P:proteolysis"/>
    <property type="evidence" value="ECO:0007669"/>
    <property type="project" value="UniProtKB-KW"/>
</dbReference>
<dbReference type="Gene3D" id="2.40.70.10">
    <property type="entry name" value="Acid Proteases"/>
    <property type="match status" value="1"/>
</dbReference>
<accession>A0A6P5Q4W6</accession>
<dbReference type="InterPro" id="IPR036157">
    <property type="entry name" value="dUTPase-like_sf"/>
</dbReference>
<keyword evidence="12" id="KW-1185">Reference proteome</keyword>
<dbReference type="InterPro" id="IPR034170">
    <property type="entry name" value="Retropepsin-like_cat_dom"/>
</dbReference>
<dbReference type="Pfam" id="PF00077">
    <property type="entry name" value="RVP"/>
    <property type="match status" value="1"/>
</dbReference>
<dbReference type="AlphaFoldDB" id="A0A6P5Q4W6"/>
<evidence type="ECO:0000256" key="4">
    <source>
        <dbReference type="ARBA" id="ARBA00022750"/>
    </source>
</evidence>
<dbReference type="InterPro" id="IPR021109">
    <property type="entry name" value="Peptidase_aspartic_dom_sf"/>
</dbReference>
<sequence>MQGLIVYPGIVDHHHLQEIQVLCSCPQGIFSITSGDRIAQMILLPTGREERTQTHGCNRMGSSGQDAAYLIMPLNNRPTLHLTINGKGFQGIMDTGADKSIISSHWWPRAWPVDKSSHSLQGLGYQSFPTISSTQLEWQTPEGQRDLFTLYVLPLPVNLWGRDVLSEMGLTLTNEYSTQTFKIMSKMGYKNGKCLGKKGAGQTRTCSPPW</sequence>
<dbReference type="GO" id="GO:0003676">
    <property type="term" value="F:nucleic acid binding"/>
    <property type="evidence" value="ECO:0007669"/>
    <property type="project" value="InterPro"/>
</dbReference>
<comment type="catalytic activity">
    <reaction evidence="1">
        <text>Processing at the authentic HIV-1 PR recognition site and release of the mature p17 matrix and the p24 capsid protein, as a result of the cleavage of the -SQNY-|-PIVQ- cleavage site.</text>
        <dbReference type="EC" id="3.4.23.50"/>
    </reaction>
</comment>
<keyword evidence="6" id="KW-0378">Hydrolase</keyword>
<dbReference type="Pfam" id="PF01585">
    <property type="entry name" value="G-patch"/>
    <property type="match status" value="1"/>
</dbReference>
<dbReference type="KEGG" id="mcal:110297285"/>
<dbReference type="InterPro" id="IPR001995">
    <property type="entry name" value="Peptidase_A2_cat"/>
</dbReference>
<dbReference type="CDD" id="cd05482">
    <property type="entry name" value="HIV_retropepsin_like"/>
    <property type="match status" value="1"/>
</dbReference>
<evidence type="ECO:0000313" key="12">
    <source>
        <dbReference type="Proteomes" id="UP000515126"/>
    </source>
</evidence>
<dbReference type="PANTHER" id="PTHR19422">
    <property type="entry name" value="GAG RETROVIRAL POLYPROTEIN"/>
    <property type="match status" value="1"/>
</dbReference>
<dbReference type="InterPro" id="IPR029054">
    <property type="entry name" value="dUTPase-like"/>
</dbReference>
<comment type="subunit">
    <text evidence="8">Active as a homodimer.</text>
</comment>